<evidence type="ECO:0000256" key="3">
    <source>
        <dbReference type="ARBA" id="ARBA00023163"/>
    </source>
</evidence>
<evidence type="ECO:0000313" key="7">
    <source>
        <dbReference type="EMBL" id="PRQ05401.1"/>
    </source>
</evidence>
<dbReference type="RefSeq" id="WP_106091554.1">
    <property type="nucleotide sequence ID" value="NZ_PVNL01000095.1"/>
</dbReference>
<accession>A0A2S9YJW2</accession>
<protein>
    <submittedName>
        <fullName evidence="7">Bacterial regulatory protein, tetR family</fullName>
    </submittedName>
</protein>
<dbReference type="AlphaFoldDB" id="A0A2S9YJW2"/>
<dbReference type="OrthoDB" id="8535430at2"/>
<name>A0A2S9YJW2_9BACT</name>
<evidence type="ECO:0000256" key="1">
    <source>
        <dbReference type="ARBA" id="ARBA00023015"/>
    </source>
</evidence>
<dbReference type="InterPro" id="IPR001647">
    <property type="entry name" value="HTH_TetR"/>
</dbReference>
<dbReference type="InterPro" id="IPR050109">
    <property type="entry name" value="HTH-type_TetR-like_transc_reg"/>
</dbReference>
<feature type="DNA-binding region" description="H-T-H motif" evidence="4">
    <location>
        <begin position="67"/>
        <end position="86"/>
    </location>
</feature>
<dbReference type="PANTHER" id="PTHR30055">
    <property type="entry name" value="HTH-TYPE TRANSCRIPTIONAL REGULATOR RUTR"/>
    <property type="match status" value="1"/>
</dbReference>
<dbReference type="Gene3D" id="1.10.357.10">
    <property type="entry name" value="Tetracycline Repressor, domain 2"/>
    <property type="match status" value="1"/>
</dbReference>
<evidence type="ECO:0000256" key="4">
    <source>
        <dbReference type="PROSITE-ProRule" id="PRU00335"/>
    </source>
</evidence>
<dbReference type="Gene3D" id="1.10.10.60">
    <property type="entry name" value="Homeodomain-like"/>
    <property type="match status" value="1"/>
</dbReference>
<dbReference type="Proteomes" id="UP000238823">
    <property type="component" value="Unassembled WGS sequence"/>
</dbReference>
<feature type="domain" description="HTH tetR-type" evidence="6">
    <location>
        <begin position="44"/>
        <end position="104"/>
    </location>
</feature>
<evidence type="ECO:0000259" key="6">
    <source>
        <dbReference type="PROSITE" id="PS50977"/>
    </source>
</evidence>
<dbReference type="PROSITE" id="PS50977">
    <property type="entry name" value="HTH_TETR_2"/>
    <property type="match status" value="1"/>
</dbReference>
<keyword evidence="2 4" id="KW-0238">DNA-binding</keyword>
<dbReference type="GO" id="GO:0003700">
    <property type="term" value="F:DNA-binding transcription factor activity"/>
    <property type="evidence" value="ECO:0007669"/>
    <property type="project" value="TreeGrafter"/>
</dbReference>
<evidence type="ECO:0000313" key="8">
    <source>
        <dbReference type="Proteomes" id="UP000238823"/>
    </source>
</evidence>
<feature type="region of interest" description="Disordered" evidence="5">
    <location>
        <begin position="1"/>
        <end position="30"/>
    </location>
</feature>
<proteinExistence type="predicted"/>
<gene>
    <name evidence="7" type="ORF">ENSA7_46260</name>
</gene>
<dbReference type="EMBL" id="PVNL01000095">
    <property type="protein sequence ID" value="PRQ05401.1"/>
    <property type="molecule type" value="Genomic_DNA"/>
</dbReference>
<dbReference type="GO" id="GO:0000976">
    <property type="term" value="F:transcription cis-regulatory region binding"/>
    <property type="evidence" value="ECO:0007669"/>
    <property type="project" value="TreeGrafter"/>
</dbReference>
<reference evidence="7 8" key="1">
    <citation type="submission" date="2018-03" db="EMBL/GenBank/DDBJ databases">
        <title>Draft Genome Sequences of the Obligatory Marine Myxobacteria Enhygromyxa salina SWB007.</title>
        <authorList>
            <person name="Poehlein A."/>
            <person name="Moghaddam J.A."/>
            <person name="Harms H."/>
            <person name="Alanjari M."/>
            <person name="Koenig G.M."/>
            <person name="Daniel R."/>
            <person name="Schaeberle T.F."/>
        </authorList>
    </citation>
    <scope>NUCLEOTIDE SEQUENCE [LARGE SCALE GENOMIC DNA]</scope>
    <source>
        <strain evidence="7 8">SWB007</strain>
    </source>
</reference>
<organism evidence="7 8">
    <name type="scientific">Enhygromyxa salina</name>
    <dbReference type="NCBI Taxonomy" id="215803"/>
    <lineage>
        <taxon>Bacteria</taxon>
        <taxon>Pseudomonadati</taxon>
        <taxon>Myxococcota</taxon>
        <taxon>Polyangia</taxon>
        <taxon>Nannocystales</taxon>
        <taxon>Nannocystaceae</taxon>
        <taxon>Enhygromyxa</taxon>
    </lineage>
</organism>
<evidence type="ECO:0000256" key="2">
    <source>
        <dbReference type="ARBA" id="ARBA00023125"/>
    </source>
</evidence>
<evidence type="ECO:0000256" key="5">
    <source>
        <dbReference type="SAM" id="MobiDB-lite"/>
    </source>
</evidence>
<comment type="caution">
    <text evidence="7">The sequence shown here is derived from an EMBL/GenBank/DDBJ whole genome shotgun (WGS) entry which is preliminary data.</text>
</comment>
<keyword evidence="3" id="KW-0804">Transcription</keyword>
<dbReference type="InterPro" id="IPR009057">
    <property type="entry name" value="Homeodomain-like_sf"/>
</dbReference>
<keyword evidence="1" id="KW-0805">Transcription regulation</keyword>
<dbReference type="PANTHER" id="PTHR30055:SF238">
    <property type="entry name" value="MYCOFACTOCIN BIOSYNTHESIS TRANSCRIPTIONAL REGULATOR MFTR-RELATED"/>
    <property type="match status" value="1"/>
</dbReference>
<sequence length="241" mass="26909">MPDLPFVSNPVSSDPDVTCEPTAEPQAPAGQKLSIVALRERKKDQTREALALAAFGLFQTKGYEATTVAEIARAAEVSRRTFFRYYATKDALLFVDNSDNLERFKELLASLEPEDDGFAHVRRASLALAKEYMRDRDQILARARIIESSPVLSKQERQQDMLWEQAIAESLLAVRSMPTPIAQRRARMLAGATFGAMRATMIEWHNLDGLADLPRLMREALDLFGPKPLDHESQPPSPAAN</sequence>
<dbReference type="InterPro" id="IPR041347">
    <property type="entry name" value="MftR_C"/>
</dbReference>
<dbReference type="Pfam" id="PF00440">
    <property type="entry name" value="TetR_N"/>
    <property type="match status" value="1"/>
</dbReference>
<dbReference type="SUPFAM" id="SSF46689">
    <property type="entry name" value="Homeodomain-like"/>
    <property type="match status" value="1"/>
</dbReference>
<dbReference type="Pfam" id="PF17754">
    <property type="entry name" value="TetR_C_14"/>
    <property type="match status" value="1"/>
</dbReference>
<dbReference type="PRINTS" id="PR00455">
    <property type="entry name" value="HTHTETR"/>
</dbReference>